<protein>
    <submittedName>
        <fullName evidence="1">Uncharacterized protein</fullName>
    </submittedName>
</protein>
<proteinExistence type="predicted"/>
<sequence length="104" mass="11351">MKGGCSKGFMQSMARMVESSGELGNLIGWLGGGLVNGEMVARQCRGGARVVAIEGEKKSFPPTNQTLNRFNLFKSNRAEIEPLVNGEIESFELNRSEQDLSSRL</sequence>
<dbReference type="AlphaFoldDB" id="A0A9D3W6S2"/>
<dbReference type="EMBL" id="JAIQCV010000003">
    <property type="protein sequence ID" value="KAH1113678.1"/>
    <property type="molecule type" value="Genomic_DNA"/>
</dbReference>
<gene>
    <name evidence="1" type="ORF">J1N35_007056</name>
</gene>
<accession>A0A9D3W6S2</accession>
<evidence type="ECO:0000313" key="1">
    <source>
        <dbReference type="EMBL" id="KAH1113678.1"/>
    </source>
</evidence>
<evidence type="ECO:0000313" key="2">
    <source>
        <dbReference type="Proteomes" id="UP000828251"/>
    </source>
</evidence>
<organism evidence="1 2">
    <name type="scientific">Gossypium stocksii</name>
    <dbReference type="NCBI Taxonomy" id="47602"/>
    <lineage>
        <taxon>Eukaryota</taxon>
        <taxon>Viridiplantae</taxon>
        <taxon>Streptophyta</taxon>
        <taxon>Embryophyta</taxon>
        <taxon>Tracheophyta</taxon>
        <taxon>Spermatophyta</taxon>
        <taxon>Magnoliopsida</taxon>
        <taxon>eudicotyledons</taxon>
        <taxon>Gunneridae</taxon>
        <taxon>Pentapetalae</taxon>
        <taxon>rosids</taxon>
        <taxon>malvids</taxon>
        <taxon>Malvales</taxon>
        <taxon>Malvaceae</taxon>
        <taxon>Malvoideae</taxon>
        <taxon>Gossypium</taxon>
    </lineage>
</organism>
<dbReference type="Proteomes" id="UP000828251">
    <property type="component" value="Unassembled WGS sequence"/>
</dbReference>
<keyword evidence="2" id="KW-1185">Reference proteome</keyword>
<comment type="caution">
    <text evidence="1">The sequence shown here is derived from an EMBL/GenBank/DDBJ whole genome shotgun (WGS) entry which is preliminary data.</text>
</comment>
<reference evidence="1 2" key="1">
    <citation type="journal article" date="2021" name="Plant Biotechnol. J.">
        <title>Multi-omics assisted identification of the key and species-specific regulatory components of drought-tolerant mechanisms in Gossypium stocksii.</title>
        <authorList>
            <person name="Yu D."/>
            <person name="Ke L."/>
            <person name="Zhang D."/>
            <person name="Wu Y."/>
            <person name="Sun Y."/>
            <person name="Mei J."/>
            <person name="Sun J."/>
            <person name="Sun Y."/>
        </authorList>
    </citation>
    <scope>NUCLEOTIDE SEQUENCE [LARGE SCALE GENOMIC DNA]</scope>
    <source>
        <strain evidence="2">cv. E1</strain>
        <tissue evidence="1">Leaf</tissue>
    </source>
</reference>
<name>A0A9D3W6S2_9ROSI</name>